<dbReference type="EMBL" id="CP041153">
    <property type="protein sequence ID" value="QDF74180.1"/>
    <property type="molecule type" value="Genomic_DNA"/>
</dbReference>
<evidence type="ECO:0000313" key="1">
    <source>
        <dbReference type="EMBL" id="QDF74180.1"/>
    </source>
</evidence>
<protein>
    <submittedName>
        <fullName evidence="1">Uncharacterized protein</fullName>
    </submittedName>
</protein>
<evidence type="ECO:0000313" key="2">
    <source>
        <dbReference type="Proteomes" id="UP000318758"/>
    </source>
</evidence>
<gene>
    <name evidence="1" type="ORF">FGA12_02825</name>
</gene>
<proteinExistence type="predicted"/>
<keyword evidence="2" id="KW-1185">Reference proteome</keyword>
<sequence length="66" mass="7656">MVIATGIPAKEERLTLGERFDNAELVNITYFLKEKEEAQEQGERPYEMRPDIYDTPTFICTSSLKK</sequence>
<organism evidence="1 2">
    <name type="scientific">Shewanella marisflavi</name>
    <dbReference type="NCBI Taxonomy" id="260364"/>
    <lineage>
        <taxon>Bacteria</taxon>
        <taxon>Pseudomonadati</taxon>
        <taxon>Pseudomonadota</taxon>
        <taxon>Gammaproteobacteria</taxon>
        <taxon>Alteromonadales</taxon>
        <taxon>Shewanellaceae</taxon>
        <taxon>Shewanella</taxon>
    </lineage>
</organism>
<name>A0ABX5WKF0_9GAMM</name>
<accession>A0ABX5WKF0</accession>
<dbReference type="Proteomes" id="UP000318758">
    <property type="component" value="Chromosome"/>
</dbReference>
<dbReference type="RefSeq" id="WP_033538712.1">
    <property type="nucleotide sequence ID" value="NZ_CP041153.1"/>
</dbReference>
<reference evidence="1 2" key="1">
    <citation type="submission" date="2019-06" db="EMBL/GenBank/DDBJ databases">
        <title>Complete genome of Shewanella marisflavi ECSMB14101, a mussel settlement-inducing bacterium isolated from East China Sea.</title>
        <authorList>
            <person name="Yang J."/>
            <person name="Liang X."/>
            <person name="Chang R."/>
            <person name="Peng L."/>
        </authorList>
    </citation>
    <scope>NUCLEOTIDE SEQUENCE [LARGE SCALE GENOMIC DNA]</scope>
    <source>
        <strain evidence="1 2">ECSMB14101</strain>
    </source>
</reference>